<evidence type="ECO:0000313" key="3">
    <source>
        <dbReference type="Proteomes" id="UP000002366"/>
    </source>
</evidence>
<name>D5EGB4_AMICL</name>
<keyword evidence="3" id="KW-1185">Reference proteome</keyword>
<evidence type="ECO:0008006" key="4">
    <source>
        <dbReference type="Google" id="ProtNLM"/>
    </source>
</evidence>
<dbReference type="STRING" id="572547.Amico_1479"/>
<dbReference type="PANTHER" id="PTHR37815:SF3">
    <property type="entry name" value="UPF0397 PROTEIN SPR0429"/>
    <property type="match status" value="1"/>
</dbReference>
<dbReference type="Proteomes" id="UP000002366">
    <property type="component" value="Chromosome"/>
</dbReference>
<dbReference type="GO" id="GO:0016020">
    <property type="term" value="C:membrane"/>
    <property type="evidence" value="ECO:0007669"/>
    <property type="project" value="InterPro"/>
</dbReference>
<protein>
    <recommendedName>
        <fullName evidence="4">ECF transporter S component</fullName>
    </recommendedName>
</protein>
<feature type="transmembrane region" description="Helical" evidence="1">
    <location>
        <begin position="135"/>
        <end position="152"/>
    </location>
</feature>
<sequence length="164" mass="17073">MKKRSQASSVSFGAVMAAIVAVATLISIPMPGFRLYFNMGEGVIYTIALIFGPRYGALCGGLGASIADLILGYPLWAPFTLVIKGLEGYVAGKLRNKNKTLAIAAGASVMITGYTTMAAILYGAKAAPVELATDLLQTGIGAIVALVLSPMIEKRLKPSFLSNS</sequence>
<dbReference type="Gene3D" id="1.10.1760.20">
    <property type="match status" value="1"/>
</dbReference>
<organism evidence="2 3">
    <name type="scientific">Aminobacterium colombiense (strain DSM 12261 / ALA-1)</name>
    <dbReference type="NCBI Taxonomy" id="572547"/>
    <lineage>
        <taxon>Bacteria</taxon>
        <taxon>Thermotogati</taxon>
        <taxon>Synergistota</taxon>
        <taxon>Synergistia</taxon>
        <taxon>Synergistales</taxon>
        <taxon>Aminobacteriaceae</taxon>
        <taxon>Aminobacterium</taxon>
    </lineage>
</organism>
<evidence type="ECO:0000256" key="1">
    <source>
        <dbReference type="SAM" id="Phobius"/>
    </source>
</evidence>
<proteinExistence type="predicted"/>
<dbReference type="Pfam" id="PF07155">
    <property type="entry name" value="ECF-ribofla_trS"/>
    <property type="match status" value="1"/>
</dbReference>
<dbReference type="EMBL" id="CP001997">
    <property type="protein sequence ID" value="ADE57596.1"/>
    <property type="molecule type" value="Genomic_DNA"/>
</dbReference>
<keyword evidence="1" id="KW-1133">Transmembrane helix</keyword>
<reference evidence="2 3" key="1">
    <citation type="journal article" date="2010" name="Stand. Genomic Sci.">
        <title>Complete genome sequence of Aminobacterium colombiense type strain (ALA-1).</title>
        <authorList>
            <person name="Chertkov O."/>
            <person name="Sikorski J."/>
            <person name="Brambilla E."/>
            <person name="Lapidus A."/>
            <person name="Copeland A."/>
            <person name="Glavina Del Rio T."/>
            <person name="Nolan M."/>
            <person name="Lucas S."/>
            <person name="Tice H."/>
            <person name="Cheng J.F."/>
            <person name="Han C."/>
            <person name="Detter J.C."/>
            <person name="Bruce D."/>
            <person name="Tapia R."/>
            <person name="Goodwin L."/>
            <person name="Pitluck S."/>
            <person name="Liolios K."/>
            <person name="Ivanova N."/>
            <person name="Mavromatis K."/>
            <person name="Ovchinnikova G."/>
            <person name="Pati A."/>
            <person name="Chen A."/>
            <person name="Palaniappan K."/>
            <person name="Land M."/>
            <person name="Hauser L."/>
            <person name="Chang Y.J."/>
            <person name="Jeffries C.D."/>
            <person name="Spring S."/>
            <person name="Rohde M."/>
            <person name="Goker M."/>
            <person name="Bristow J."/>
            <person name="Eisen J.A."/>
            <person name="Markowitz V."/>
            <person name="Hugenholtz P."/>
            <person name="Kyrpides N.C."/>
            <person name="Klenk H.P."/>
        </authorList>
    </citation>
    <scope>NUCLEOTIDE SEQUENCE [LARGE SCALE GENOMIC DNA]</scope>
    <source>
        <strain evidence="3">DSM 12261 / ALA-1</strain>
    </source>
</reference>
<keyword evidence="1" id="KW-0472">Membrane</keyword>
<dbReference type="InterPro" id="IPR009825">
    <property type="entry name" value="ECF_substrate-spec-like"/>
</dbReference>
<feature type="transmembrane region" description="Helical" evidence="1">
    <location>
        <begin position="12"/>
        <end position="35"/>
    </location>
</feature>
<gene>
    <name evidence="2" type="ordered locus">Amico_1479</name>
</gene>
<dbReference type="HOGENOM" id="CLU_084705_1_0_0"/>
<dbReference type="RefSeq" id="WP_013048859.1">
    <property type="nucleotide sequence ID" value="NC_014011.1"/>
</dbReference>
<dbReference type="KEGG" id="aco:Amico_1479"/>
<accession>D5EGB4</accession>
<dbReference type="eggNOG" id="COG4720">
    <property type="taxonomic scope" value="Bacteria"/>
</dbReference>
<keyword evidence="1" id="KW-0812">Transmembrane</keyword>
<dbReference type="AlphaFoldDB" id="D5EGB4"/>
<dbReference type="OrthoDB" id="411368at2"/>
<evidence type="ECO:0000313" key="2">
    <source>
        <dbReference type="EMBL" id="ADE57596.1"/>
    </source>
</evidence>
<dbReference type="PANTHER" id="PTHR37815">
    <property type="entry name" value="UPF0397 PROTEIN BC_2624-RELATED"/>
    <property type="match status" value="1"/>
</dbReference>
<feature type="transmembrane region" description="Helical" evidence="1">
    <location>
        <begin position="100"/>
        <end position="123"/>
    </location>
</feature>